<dbReference type="RefSeq" id="WP_268043773.1">
    <property type="nucleotide sequence ID" value="NZ_CP104064.1"/>
</dbReference>
<keyword evidence="2" id="KW-1185">Reference proteome</keyword>
<evidence type="ECO:0000313" key="1">
    <source>
        <dbReference type="EMBL" id="WAH36434.1"/>
    </source>
</evidence>
<name>A0ABY6Z2C2_9BACL</name>
<reference evidence="1" key="1">
    <citation type="submission" date="2022-08" db="EMBL/GenBank/DDBJ databases">
        <title>Alicyclobacillus dauci DSM2870, complete genome.</title>
        <authorList>
            <person name="Wang Q."/>
            <person name="Cai R."/>
            <person name="Wang Z."/>
        </authorList>
    </citation>
    <scope>NUCLEOTIDE SEQUENCE</scope>
    <source>
        <strain evidence="1">DSM 28700</strain>
    </source>
</reference>
<dbReference type="EMBL" id="CP104064">
    <property type="protein sequence ID" value="WAH36434.1"/>
    <property type="molecule type" value="Genomic_DNA"/>
</dbReference>
<evidence type="ECO:0000313" key="2">
    <source>
        <dbReference type="Proteomes" id="UP001164803"/>
    </source>
</evidence>
<protein>
    <submittedName>
        <fullName evidence="1">Uncharacterized protein</fullName>
    </submittedName>
</protein>
<gene>
    <name evidence="1" type="ORF">NZD86_19795</name>
</gene>
<organism evidence="1 2">
    <name type="scientific">Alicyclobacillus dauci</name>
    <dbReference type="NCBI Taxonomy" id="1475485"/>
    <lineage>
        <taxon>Bacteria</taxon>
        <taxon>Bacillati</taxon>
        <taxon>Bacillota</taxon>
        <taxon>Bacilli</taxon>
        <taxon>Bacillales</taxon>
        <taxon>Alicyclobacillaceae</taxon>
        <taxon>Alicyclobacillus</taxon>
    </lineage>
</organism>
<accession>A0ABY6Z2C2</accession>
<sequence length="40" mass="4472">MATRKNHEVAIHCREYLGSKTIEAILILLLSIEEDGGCDE</sequence>
<proteinExistence type="predicted"/>
<dbReference type="Proteomes" id="UP001164803">
    <property type="component" value="Chromosome"/>
</dbReference>